<feature type="coiled-coil region" evidence="1">
    <location>
        <begin position="62"/>
        <end position="101"/>
    </location>
</feature>
<comment type="caution">
    <text evidence="3">The sequence shown here is derived from an EMBL/GenBank/DDBJ whole genome shotgun (WGS) entry which is preliminary data.</text>
</comment>
<evidence type="ECO:0000313" key="3">
    <source>
        <dbReference type="EMBL" id="KAI5074859.1"/>
    </source>
</evidence>
<dbReference type="EMBL" id="JABFUD020000010">
    <property type="protein sequence ID" value="KAI5074859.1"/>
    <property type="molecule type" value="Genomic_DNA"/>
</dbReference>
<dbReference type="Proteomes" id="UP000886520">
    <property type="component" value="Chromosome 10"/>
</dbReference>
<evidence type="ECO:0000256" key="2">
    <source>
        <dbReference type="SAM" id="MobiDB-lite"/>
    </source>
</evidence>
<reference evidence="3" key="1">
    <citation type="submission" date="2021-01" db="EMBL/GenBank/DDBJ databases">
        <title>Adiantum capillus-veneris genome.</title>
        <authorList>
            <person name="Fang Y."/>
            <person name="Liao Q."/>
        </authorList>
    </citation>
    <scope>NUCLEOTIDE SEQUENCE</scope>
    <source>
        <strain evidence="3">H3</strain>
        <tissue evidence="3">Leaf</tissue>
    </source>
</reference>
<proteinExistence type="predicted"/>
<feature type="region of interest" description="Disordered" evidence="2">
    <location>
        <begin position="1"/>
        <end position="28"/>
    </location>
</feature>
<name>A0A9D4ZGR9_ADICA</name>
<sequence length="121" mass="13986">MMSMEQSSPRDSADTQTPEPPALDDDATLNRLHEVLLQMWRQLREDTPEDLTTLCTFIHNSVDNLKNMISEYEVNVTEVQISQLQEQIQCLYTEVTSLKVQLNRLNAIVIGLNNVTDKFYR</sequence>
<organism evidence="3 4">
    <name type="scientific">Adiantum capillus-veneris</name>
    <name type="common">Maidenhair fern</name>
    <dbReference type="NCBI Taxonomy" id="13818"/>
    <lineage>
        <taxon>Eukaryota</taxon>
        <taxon>Viridiplantae</taxon>
        <taxon>Streptophyta</taxon>
        <taxon>Embryophyta</taxon>
        <taxon>Tracheophyta</taxon>
        <taxon>Polypodiopsida</taxon>
        <taxon>Polypodiidae</taxon>
        <taxon>Polypodiales</taxon>
        <taxon>Pteridineae</taxon>
        <taxon>Pteridaceae</taxon>
        <taxon>Vittarioideae</taxon>
        <taxon>Adiantum</taxon>
    </lineage>
</organism>
<evidence type="ECO:0000256" key="1">
    <source>
        <dbReference type="SAM" id="Coils"/>
    </source>
</evidence>
<keyword evidence="4" id="KW-1185">Reference proteome</keyword>
<keyword evidence="1" id="KW-0175">Coiled coil</keyword>
<dbReference type="AlphaFoldDB" id="A0A9D4ZGR9"/>
<gene>
    <name evidence="3" type="ORF">GOP47_0010820</name>
</gene>
<protein>
    <submittedName>
        <fullName evidence="3">Uncharacterized protein</fullName>
    </submittedName>
</protein>
<evidence type="ECO:0000313" key="4">
    <source>
        <dbReference type="Proteomes" id="UP000886520"/>
    </source>
</evidence>
<feature type="compositionally biased region" description="Polar residues" evidence="2">
    <location>
        <begin position="1"/>
        <end position="17"/>
    </location>
</feature>
<accession>A0A9D4ZGR9</accession>